<dbReference type="EMBL" id="BAAAOG010000001">
    <property type="protein sequence ID" value="GAA1949554.1"/>
    <property type="molecule type" value="Genomic_DNA"/>
</dbReference>
<protein>
    <submittedName>
        <fullName evidence="4">Serine hydrolase domain-containing protein</fullName>
    </submittedName>
</protein>
<comment type="caution">
    <text evidence="4">The sequence shown here is derived from an EMBL/GenBank/DDBJ whole genome shotgun (WGS) entry which is preliminary data.</text>
</comment>
<keyword evidence="4" id="KW-0378">Hydrolase</keyword>
<evidence type="ECO:0000313" key="4">
    <source>
        <dbReference type="EMBL" id="GAA1949554.1"/>
    </source>
</evidence>
<evidence type="ECO:0000256" key="1">
    <source>
        <dbReference type="ARBA" id="ARBA00004370"/>
    </source>
</evidence>
<evidence type="ECO:0000313" key="5">
    <source>
        <dbReference type="Proteomes" id="UP001499933"/>
    </source>
</evidence>
<dbReference type="Pfam" id="PF00144">
    <property type="entry name" value="Beta-lactamase"/>
    <property type="match status" value="1"/>
</dbReference>
<accession>A0ABP5BQ21</accession>
<organism evidence="4 5">
    <name type="scientific">Microbacterium deminutum</name>
    <dbReference type="NCBI Taxonomy" id="344164"/>
    <lineage>
        <taxon>Bacteria</taxon>
        <taxon>Bacillati</taxon>
        <taxon>Actinomycetota</taxon>
        <taxon>Actinomycetes</taxon>
        <taxon>Micrococcales</taxon>
        <taxon>Microbacteriaceae</taxon>
        <taxon>Microbacterium</taxon>
    </lineage>
</organism>
<dbReference type="GO" id="GO:0016787">
    <property type="term" value="F:hydrolase activity"/>
    <property type="evidence" value="ECO:0007669"/>
    <property type="project" value="UniProtKB-KW"/>
</dbReference>
<dbReference type="RefSeq" id="WP_344091696.1">
    <property type="nucleotide sequence ID" value="NZ_BAAAOG010000001.1"/>
</dbReference>
<dbReference type="PANTHER" id="PTHR46825:SF11">
    <property type="entry name" value="PENICILLIN-BINDING PROTEIN 4"/>
    <property type="match status" value="1"/>
</dbReference>
<dbReference type="InterPro" id="IPR001466">
    <property type="entry name" value="Beta-lactam-related"/>
</dbReference>
<dbReference type="InterPro" id="IPR012338">
    <property type="entry name" value="Beta-lactam/transpept-like"/>
</dbReference>
<dbReference type="SUPFAM" id="SSF56601">
    <property type="entry name" value="beta-lactamase/transpeptidase-like"/>
    <property type="match status" value="1"/>
</dbReference>
<gene>
    <name evidence="4" type="ORF">GCM10009776_09450</name>
</gene>
<dbReference type="Proteomes" id="UP001499933">
    <property type="component" value="Unassembled WGS sequence"/>
</dbReference>
<dbReference type="InterPro" id="IPR050491">
    <property type="entry name" value="AmpC-like"/>
</dbReference>
<keyword evidence="2" id="KW-0472">Membrane</keyword>
<sequence length="342" mass="36837">MAGIDASALATALDARARADRLSGVVSLDLDGEPLFAAAYGLADRAHGIPNAVDTRFGMASASKGFTAAAVISLIDDGTLRLETPVRDILNADLPSVDKAVTVEHLLSHTSGIGDYLDEEADWEVDDYVLSVPVHELAETEQFVRAIDGHPQKFAPGERFSYCNGGYIVLAIVAERASGMPFHDLVAERVLTRAGMSRTAYLRLDELPGDAAQGYLHEDPESLRTNVLHLPVRGNGDGGAFTTVADLSRFWRGLIDGGIVPPSRVAEMIRPRSTVESERMRYGMGVWLDLDGPGLVLVGYDAGVSIYSRFDPETRMTVTVVANTPEGVWGVTRTLREELAKA</sequence>
<comment type="subcellular location">
    <subcellularLocation>
        <location evidence="1">Membrane</location>
    </subcellularLocation>
</comment>
<feature type="domain" description="Beta-lactamase-related" evidence="3">
    <location>
        <begin position="20"/>
        <end position="327"/>
    </location>
</feature>
<reference evidence="5" key="1">
    <citation type="journal article" date="2019" name="Int. J. Syst. Evol. Microbiol.">
        <title>The Global Catalogue of Microorganisms (GCM) 10K type strain sequencing project: providing services to taxonomists for standard genome sequencing and annotation.</title>
        <authorList>
            <consortium name="The Broad Institute Genomics Platform"/>
            <consortium name="The Broad Institute Genome Sequencing Center for Infectious Disease"/>
            <person name="Wu L."/>
            <person name="Ma J."/>
        </authorList>
    </citation>
    <scope>NUCLEOTIDE SEQUENCE [LARGE SCALE GENOMIC DNA]</scope>
    <source>
        <strain evidence="5">JCM 14901</strain>
    </source>
</reference>
<dbReference type="Gene3D" id="3.40.710.10">
    <property type="entry name" value="DD-peptidase/beta-lactamase superfamily"/>
    <property type="match status" value="1"/>
</dbReference>
<name>A0ABP5BQ21_9MICO</name>
<proteinExistence type="predicted"/>
<evidence type="ECO:0000256" key="2">
    <source>
        <dbReference type="ARBA" id="ARBA00023136"/>
    </source>
</evidence>
<evidence type="ECO:0000259" key="3">
    <source>
        <dbReference type="Pfam" id="PF00144"/>
    </source>
</evidence>
<keyword evidence="5" id="KW-1185">Reference proteome</keyword>
<dbReference type="PANTHER" id="PTHR46825">
    <property type="entry name" value="D-ALANYL-D-ALANINE-CARBOXYPEPTIDASE/ENDOPEPTIDASE AMPH"/>
    <property type="match status" value="1"/>
</dbReference>